<dbReference type="PROSITE" id="PS00409">
    <property type="entry name" value="PROKAR_NTER_METHYL"/>
    <property type="match status" value="1"/>
</dbReference>
<evidence type="ECO:0000313" key="3">
    <source>
        <dbReference type="Proteomes" id="UP000831759"/>
    </source>
</evidence>
<keyword evidence="1" id="KW-0472">Membrane</keyword>
<reference evidence="2 3" key="1">
    <citation type="journal article" date="2022" name="Int. J. Syst. Evol. Microbiol.">
        <title>Characterization of Alcaligenes aquatilis as a novel member of heterotrophic nitrifier-aerobic denitrifier and its performance in treating piggery wastewater.</title>
        <authorList>
            <person name="Cao X."/>
            <person name="Zhao B."/>
            <person name="Wu Y."/>
            <person name="Huang J."/>
            <person name="Wang H."/>
            <person name="Sun X."/>
            <person name="Li S."/>
        </authorList>
    </citation>
    <scope>NUCLEOTIDE SEQUENCE [LARGE SCALE GENOMIC DNA]</scope>
    <source>
        <strain evidence="2 3">AS1</strain>
    </source>
</reference>
<dbReference type="InterPro" id="IPR012902">
    <property type="entry name" value="N_methyl_site"/>
</dbReference>
<sequence>MPISAIGTDVAQRGFSLIETLVVLLIVGIVSSAGLSVLVLDRDQGIQREARQLALRLAQLQSYVRESGRSVAWNADQQGYRFSLIPDATDGSSPTVGWLRDQARFAQLFPQRSWTLESVRVRLEPAGPWVFVNEWLSAPRLLELDDGHEVLHLRSDPTGRFDVQS</sequence>
<name>A0ABY4NEH3_9BURK</name>
<keyword evidence="3" id="KW-1185">Reference proteome</keyword>
<dbReference type="InterPro" id="IPR045584">
    <property type="entry name" value="Pilin-like"/>
</dbReference>
<protein>
    <submittedName>
        <fullName evidence="2">Type II secretion system GspH family protein</fullName>
    </submittedName>
</protein>
<dbReference type="NCBIfam" id="TIGR02532">
    <property type="entry name" value="IV_pilin_GFxxxE"/>
    <property type="match status" value="1"/>
</dbReference>
<keyword evidence="1" id="KW-0812">Transmembrane</keyword>
<evidence type="ECO:0000313" key="2">
    <source>
        <dbReference type="EMBL" id="UQN35261.1"/>
    </source>
</evidence>
<dbReference type="Pfam" id="PF07963">
    <property type="entry name" value="N_methyl"/>
    <property type="match status" value="1"/>
</dbReference>
<dbReference type="RefSeq" id="WP_230017572.1">
    <property type="nucleotide sequence ID" value="NZ_CP022390.1"/>
</dbReference>
<dbReference type="EMBL" id="CP094619">
    <property type="protein sequence ID" value="UQN35261.1"/>
    <property type="molecule type" value="Genomic_DNA"/>
</dbReference>
<dbReference type="SUPFAM" id="SSF54523">
    <property type="entry name" value="Pili subunits"/>
    <property type="match status" value="1"/>
</dbReference>
<dbReference type="Proteomes" id="UP000831759">
    <property type="component" value="Chromosome"/>
</dbReference>
<evidence type="ECO:0000256" key="1">
    <source>
        <dbReference type="SAM" id="Phobius"/>
    </source>
</evidence>
<gene>
    <name evidence="2" type="ORF">MTR80_13255</name>
</gene>
<proteinExistence type="predicted"/>
<accession>A0ABY4NEH3</accession>
<dbReference type="GeneID" id="96869921"/>
<organism evidence="2 3">
    <name type="scientific">Alcaligenes aquatilis</name>
    <dbReference type="NCBI Taxonomy" id="323284"/>
    <lineage>
        <taxon>Bacteria</taxon>
        <taxon>Pseudomonadati</taxon>
        <taxon>Pseudomonadota</taxon>
        <taxon>Betaproteobacteria</taxon>
        <taxon>Burkholderiales</taxon>
        <taxon>Alcaligenaceae</taxon>
        <taxon>Alcaligenes</taxon>
    </lineage>
</organism>
<feature type="transmembrane region" description="Helical" evidence="1">
    <location>
        <begin position="20"/>
        <end position="40"/>
    </location>
</feature>
<keyword evidence="1" id="KW-1133">Transmembrane helix</keyword>